<feature type="compositionally biased region" description="Basic residues" evidence="1">
    <location>
        <begin position="182"/>
        <end position="193"/>
    </location>
</feature>
<dbReference type="AlphaFoldDB" id="A0A9N8HKT0"/>
<feature type="compositionally biased region" description="Polar residues" evidence="1">
    <location>
        <begin position="65"/>
        <end position="81"/>
    </location>
</feature>
<dbReference type="Proteomes" id="UP001153069">
    <property type="component" value="Unassembled WGS sequence"/>
</dbReference>
<gene>
    <name evidence="3" type="ORF">SEMRO_634_G179000.1</name>
</gene>
<keyword evidence="2" id="KW-1133">Transmembrane helix</keyword>
<feature type="transmembrane region" description="Helical" evidence="2">
    <location>
        <begin position="362"/>
        <end position="384"/>
    </location>
</feature>
<feature type="compositionally biased region" description="Basic and acidic residues" evidence="1">
    <location>
        <begin position="117"/>
        <end position="131"/>
    </location>
</feature>
<feature type="region of interest" description="Disordered" evidence="1">
    <location>
        <begin position="316"/>
        <end position="347"/>
    </location>
</feature>
<dbReference type="EMBL" id="CAICTM010000633">
    <property type="protein sequence ID" value="CAB9514138.1"/>
    <property type="molecule type" value="Genomic_DNA"/>
</dbReference>
<protein>
    <submittedName>
        <fullName evidence="3">Uncharacterized protein</fullName>
    </submittedName>
</protein>
<feature type="region of interest" description="Disordered" evidence="1">
    <location>
        <begin position="1"/>
        <end position="207"/>
    </location>
</feature>
<organism evidence="3 4">
    <name type="scientific">Seminavis robusta</name>
    <dbReference type="NCBI Taxonomy" id="568900"/>
    <lineage>
        <taxon>Eukaryota</taxon>
        <taxon>Sar</taxon>
        <taxon>Stramenopiles</taxon>
        <taxon>Ochrophyta</taxon>
        <taxon>Bacillariophyta</taxon>
        <taxon>Bacillariophyceae</taxon>
        <taxon>Bacillariophycidae</taxon>
        <taxon>Naviculales</taxon>
        <taxon>Naviculaceae</taxon>
        <taxon>Seminavis</taxon>
    </lineage>
</organism>
<name>A0A9N8HKT0_9STRA</name>
<reference evidence="3" key="1">
    <citation type="submission" date="2020-06" db="EMBL/GenBank/DDBJ databases">
        <authorList>
            <consortium name="Plant Systems Biology data submission"/>
        </authorList>
    </citation>
    <scope>NUCLEOTIDE SEQUENCE</scope>
    <source>
        <strain evidence="3">D6</strain>
    </source>
</reference>
<evidence type="ECO:0000313" key="4">
    <source>
        <dbReference type="Proteomes" id="UP001153069"/>
    </source>
</evidence>
<comment type="caution">
    <text evidence="3">The sequence shown here is derived from an EMBL/GenBank/DDBJ whole genome shotgun (WGS) entry which is preliminary data.</text>
</comment>
<sequence length="385" mass="42418">MPKRSNDASTVHTGTSSLRNLDYEPSQQGSVDDGDSASERSDGASAMSSVVSSVKRDLKARASKGTFSSQSVSTRQSNNAMMWQDSVDEDELYSTSTDEEEEQQIDASHYNGSKKQHSSERGNKGKDHDTDTLESTEDPTSDTGSEYTHGDDGIQQRPKGGKLKAPVETRAQSKPSKPASSLKKKKKTSRKGRRKDEPLKKLRFSTEALAEAAHSRIYEDRHERHQKPEPFDASWLQNVDYVSEVDVASTNQDLSTLHPLGKEECQEVFKNRVPFEVPMPEDGYGSDDMSSIHALSTKLQAMKFAQDQHREHDIEEGTLHEVSQTNADEEPPASKEGTEDLSSPQQDGRLRAVFMQRGTGELVLSTIAGASLAALVVLLVMLFAT</sequence>
<evidence type="ECO:0000256" key="1">
    <source>
        <dbReference type="SAM" id="MobiDB-lite"/>
    </source>
</evidence>
<feature type="compositionally biased region" description="Polar residues" evidence="1">
    <location>
        <begin position="7"/>
        <end position="30"/>
    </location>
</feature>
<proteinExistence type="predicted"/>
<keyword evidence="2" id="KW-0472">Membrane</keyword>
<keyword evidence="2" id="KW-0812">Transmembrane</keyword>
<evidence type="ECO:0000256" key="2">
    <source>
        <dbReference type="SAM" id="Phobius"/>
    </source>
</evidence>
<keyword evidence="4" id="KW-1185">Reference proteome</keyword>
<evidence type="ECO:0000313" key="3">
    <source>
        <dbReference type="EMBL" id="CAB9514138.1"/>
    </source>
</evidence>
<accession>A0A9N8HKT0</accession>
<feature type="compositionally biased region" description="Acidic residues" evidence="1">
    <location>
        <begin position="86"/>
        <end position="104"/>
    </location>
</feature>